<comment type="similarity">
    <text evidence="3">Belongs to the cytochrome P450 family.</text>
</comment>
<dbReference type="InParanoid" id="A0A7J7CKL3"/>
<dbReference type="EMBL" id="JAAARO010000015">
    <property type="protein sequence ID" value="KAF5734516.1"/>
    <property type="molecule type" value="Genomic_DNA"/>
</dbReference>
<dbReference type="OrthoDB" id="2789670at2759"/>
<dbReference type="GO" id="GO:0020037">
    <property type="term" value="F:heme binding"/>
    <property type="evidence" value="ECO:0007669"/>
    <property type="project" value="InterPro"/>
</dbReference>
<dbReference type="Proteomes" id="UP000593562">
    <property type="component" value="Unassembled WGS sequence"/>
</dbReference>
<dbReference type="GO" id="GO:0005506">
    <property type="term" value="F:iron ion binding"/>
    <property type="evidence" value="ECO:0007669"/>
    <property type="project" value="InterPro"/>
</dbReference>
<comment type="subcellular location">
    <subcellularLocation>
        <location evidence="2">Membrane</location>
    </subcellularLocation>
</comment>
<dbReference type="InterPro" id="IPR001128">
    <property type="entry name" value="Cyt_P450"/>
</dbReference>
<evidence type="ECO:0000256" key="5">
    <source>
        <dbReference type="ARBA" id="ARBA00022723"/>
    </source>
</evidence>
<keyword evidence="5 10" id="KW-0479">Metal-binding</keyword>
<dbReference type="SUPFAM" id="SSF48264">
    <property type="entry name" value="Cytochrome P450"/>
    <property type="match status" value="1"/>
</dbReference>
<comment type="caution">
    <text evidence="11">The sequence shown here is derived from an EMBL/GenBank/DDBJ whole genome shotgun (WGS) entry which is preliminary data.</text>
</comment>
<evidence type="ECO:0000313" key="12">
    <source>
        <dbReference type="Proteomes" id="UP000593562"/>
    </source>
</evidence>
<keyword evidence="6" id="KW-0560">Oxidoreductase</keyword>
<dbReference type="AlphaFoldDB" id="A0A7J7CKL3"/>
<evidence type="ECO:0000256" key="7">
    <source>
        <dbReference type="ARBA" id="ARBA00023004"/>
    </source>
</evidence>
<dbReference type="GO" id="GO:0004497">
    <property type="term" value="F:monooxygenase activity"/>
    <property type="evidence" value="ECO:0007669"/>
    <property type="project" value="UniProtKB-KW"/>
</dbReference>
<evidence type="ECO:0000313" key="11">
    <source>
        <dbReference type="EMBL" id="KAF5734516.1"/>
    </source>
</evidence>
<name>A0A7J7CKL3_TRIWF</name>
<feature type="binding site" description="axial binding residue" evidence="10">
    <location>
        <position position="168"/>
    </location>
    <ligand>
        <name>heme</name>
        <dbReference type="ChEBI" id="CHEBI:30413"/>
    </ligand>
    <ligandPart>
        <name>Fe</name>
        <dbReference type="ChEBI" id="CHEBI:18248"/>
    </ligandPart>
</feature>
<dbReference type="PANTHER" id="PTHR47943:SF9">
    <property type="entry name" value="CYTOCHROME P450"/>
    <property type="match status" value="1"/>
</dbReference>
<evidence type="ECO:0000256" key="4">
    <source>
        <dbReference type="ARBA" id="ARBA00022617"/>
    </source>
</evidence>
<evidence type="ECO:0000256" key="2">
    <source>
        <dbReference type="ARBA" id="ARBA00004370"/>
    </source>
</evidence>
<keyword evidence="9" id="KW-0472">Membrane</keyword>
<keyword evidence="7 10" id="KW-0408">Iron</keyword>
<accession>A0A7J7CKL3</accession>
<dbReference type="PRINTS" id="PR00385">
    <property type="entry name" value="P450"/>
</dbReference>
<dbReference type="PRINTS" id="PR00463">
    <property type="entry name" value="EP450I"/>
</dbReference>
<evidence type="ECO:0000256" key="8">
    <source>
        <dbReference type="ARBA" id="ARBA00023033"/>
    </source>
</evidence>
<protein>
    <submittedName>
        <fullName evidence="11">Cytochrome P450 CYP736A12-like protein</fullName>
    </submittedName>
</protein>
<keyword evidence="12" id="KW-1185">Reference proteome</keyword>
<dbReference type="InterPro" id="IPR002401">
    <property type="entry name" value="Cyt_P450_E_grp-I"/>
</dbReference>
<gene>
    <name evidence="11" type="ORF">HS088_TW15G00008</name>
</gene>
<reference evidence="11 12" key="1">
    <citation type="journal article" date="2020" name="Nat. Commun.">
        <title>Genome of Tripterygium wilfordii and identification of cytochrome P450 involved in triptolide biosynthesis.</title>
        <authorList>
            <person name="Tu L."/>
            <person name="Su P."/>
            <person name="Zhang Z."/>
            <person name="Gao L."/>
            <person name="Wang J."/>
            <person name="Hu T."/>
            <person name="Zhou J."/>
            <person name="Zhang Y."/>
            <person name="Zhao Y."/>
            <person name="Liu Y."/>
            <person name="Song Y."/>
            <person name="Tong Y."/>
            <person name="Lu Y."/>
            <person name="Yang J."/>
            <person name="Xu C."/>
            <person name="Jia M."/>
            <person name="Peters R.J."/>
            <person name="Huang L."/>
            <person name="Gao W."/>
        </authorList>
    </citation>
    <scope>NUCLEOTIDE SEQUENCE [LARGE SCALE GENOMIC DNA]</scope>
    <source>
        <strain evidence="12">cv. XIE 37</strain>
        <tissue evidence="11">Leaf</tissue>
    </source>
</reference>
<dbReference type="PANTHER" id="PTHR47943">
    <property type="entry name" value="CYTOCHROME P450 93A3-LIKE"/>
    <property type="match status" value="1"/>
</dbReference>
<evidence type="ECO:0000256" key="3">
    <source>
        <dbReference type="ARBA" id="ARBA00010617"/>
    </source>
</evidence>
<dbReference type="Pfam" id="PF00067">
    <property type="entry name" value="p450"/>
    <property type="match status" value="1"/>
</dbReference>
<evidence type="ECO:0000256" key="6">
    <source>
        <dbReference type="ARBA" id="ARBA00023002"/>
    </source>
</evidence>
<dbReference type="GO" id="GO:0016705">
    <property type="term" value="F:oxidoreductase activity, acting on paired donors, with incorporation or reduction of molecular oxygen"/>
    <property type="evidence" value="ECO:0007669"/>
    <property type="project" value="InterPro"/>
</dbReference>
<keyword evidence="8" id="KW-0503">Monooxygenase</keyword>
<dbReference type="GO" id="GO:0016020">
    <property type="term" value="C:membrane"/>
    <property type="evidence" value="ECO:0007669"/>
    <property type="project" value="UniProtKB-SubCell"/>
</dbReference>
<evidence type="ECO:0000256" key="1">
    <source>
        <dbReference type="ARBA" id="ARBA00001971"/>
    </source>
</evidence>
<evidence type="ECO:0000256" key="10">
    <source>
        <dbReference type="PIRSR" id="PIRSR602401-1"/>
    </source>
</evidence>
<sequence>MNKPNDHKQDGYIVDRNSIKAIIIDMFIGGYDSTTTSIVWAIAELFMQPNAKNRLQQQLQNVVGTKRMVEETDLSKLSYLDMVLNESFRLHPSAPMLSPREAMEDIKINKYYIPKKSRIVLNIWAIGRDVSVWSNNAEFLPERFMDDNVDARGRDFRLLAVGSGRRGCPAINLGLTITRLTCCGTTCALLRVGATKRDVTN</sequence>
<keyword evidence="4 10" id="KW-0349">Heme</keyword>
<evidence type="ECO:0000256" key="9">
    <source>
        <dbReference type="ARBA" id="ARBA00023136"/>
    </source>
</evidence>
<dbReference type="InterPro" id="IPR036396">
    <property type="entry name" value="Cyt_P450_sf"/>
</dbReference>
<proteinExistence type="inferred from homology"/>
<dbReference type="Gene3D" id="1.10.630.10">
    <property type="entry name" value="Cytochrome P450"/>
    <property type="match status" value="1"/>
</dbReference>
<organism evidence="11 12">
    <name type="scientific">Tripterygium wilfordii</name>
    <name type="common">Thunder God vine</name>
    <dbReference type="NCBI Taxonomy" id="458696"/>
    <lineage>
        <taxon>Eukaryota</taxon>
        <taxon>Viridiplantae</taxon>
        <taxon>Streptophyta</taxon>
        <taxon>Embryophyta</taxon>
        <taxon>Tracheophyta</taxon>
        <taxon>Spermatophyta</taxon>
        <taxon>Magnoliopsida</taxon>
        <taxon>eudicotyledons</taxon>
        <taxon>Gunneridae</taxon>
        <taxon>Pentapetalae</taxon>
        <taxon>rosids</taxon>
        <taxon>fabids</taxon>
        <taxon>Celastrales</taxon>
        <taxon>Celastraceae</taxon>
        <taxon>Tripterygium</taxon>
    </lineage>
</organism>
<comment type="cofactor">
    <cofactor evidence="1 10">
        <name>heme</name>
        <dbReference type="ChEBI" id="CHEBI:30413"/>
    </cofactor>
</comment>